<feature type="compositionally biased region" description="Low complexity" evidence="1">
    <location>
        <begin position="48"/>
        <end position="60"/>
    </location>
</feature>
<dbReference type="Pfam" id="PF11154">
    <property type="entry name" value="DUF2934"/>
    <property type="match status" value="1"/>
</dbReference>
<feature type="region of interest" description="Disordered" evidence="1">
    <location>
        <begin position="1"/>
        <end position="102"/>
    </location>
</feature>
<reference evidence="2 3" key="1">
    <citation type="submission" date="2020-10" db="EMBL/GenBank/DDBJ databases">
        <title>Connecting structure to function with the recovery of over 1000 high-quality activated sludge metagenome-assembled genomes encoding full-length rRNA genes using long-read sequencing.</title>
        <authorList>
            <person name="Singleton C.M."/>
            <person name="Petriglieri F."/>
            <person name="Kristensen J.M."/>
            <person name="Kirkegaard R.H."/>
            <person name="Michaelsen T.Y."/>
            <person name="Andersen M.H."/>
            <person name="Karst S.M."/>
            <person name="Dueholm M.S."/>
            <person name="Nielsen P.H."/>
            <person name="Albertsen M."/>
        </authorList>
    </citation>
    <scope>NUCLEOTIDE SEQUENCE [LARGE SCALE GENOMIC DNA]</scope>
    <source>
        <strain evidence="2">EsbW_18-Q3-R4-48_BATAC.285</strain>
    </source>
</reference>
<dbReference type="AlphaFoldDB" id="A0A935UJE9"/>
<sequence length="146" mass="14952">MTEEKSTTRKTPAAKKTPATVAASSDSAVKAPAAKTAAPAAAEKDLAVKAPAAKKAAPAAAEKKAPAKKAPPAAVETDSPLPAATECATTADPATPVQPSPEDRYRMVQSAAYFIAEKDGFQHGRDAEYWARAEHEVAVQLGEAAA</sequence>
<comment type="caution">
    <text evidence="2">The sequence shown here is derived from an EMBL/GenBank/DDBJ whole genome shotgun (WGS) entry which is preliminary data.</text>
</comment>
<dbReference type="InterPro" id="IPR021327">
    <property type="entry name" value="DUF2934"/>
</dbReference>
<accession>A0A935UJE9</accession>
<evidence type="ECO:0000313" key="3">
    <source>
        <dbReference type="Proteomes" id="UP000697998"/>
    </source>
</evidence>
<protein>
    <submittedName>
        <fullName evidence="2">DUF2934 domain-containing protein</fullName>
    </submittedName>
</protein>
<name>A0A935UJE9_9PROT</name>
<dbReference type="Proteomes" id="UP000697998">
    <property type="component" value="Unassembled WGS sequence"/>
</dbReference>
<organism evidence="2 3">
    <name type="scientific">Candidatus Accumulibacter proximus</name>
    <dbReference type="NCBI Taxonomy" id="2954385"/>
    <lineage>
        <taxon>Bacteria</taxon>
        <taxon>Pseudomonadati</taxon>
        <taxon>Pseudomonadota</taxon>
        <taxon>Betaproteobacteria</taxon>
        <taxon>Candidatus Accumulibacter</taxon>
    </lineage>
</organism>
<gene>
    <name evidence="2" type="ORF">IPJ27_24860</name>
</gene>
<evidence type="ECO:0000313" key="2">
    <source>
        <dbReference type="EMBL" id="MBK7677709.1"/>
    </source>
</evidence>
<dbReference type="EMBL" id="JADJMH010000040">
    <property type="protein sequence ID" value="MBK7677709.1"/>
    <property type="molecule type" value="Genomic_DNA"/>
</dbReference>
<evidence type="ECO:0000256" key="1">
    <source>
        <dbReference type="SAM" id="MobiDB-lite"/>
    </source>
</evidence>
<proteinExistence type="predicted"/>
<feature type="compositionally biased region" description="Low complexity" evidence="1">
    <location>
        <begin position="9"/>
        <end position="41"/>
    </location>
</feature>